<feature type="chain" id="PRO_5009192028" description="Membrane-associated protein" evidence="1">
    <location>
        <begin position="38"/>
        <end position="317"/>
    </location>
</feature>
<name>A0A1E7EKI8_9STRA</name>
<sequence length="317" mass="34716">MRMRVLPPSRVRAFGTRSSLFMALLLLGAWMFGSVLPNSPTTAHHPTVSGREANIYANGDTTATTRQKKLRILSINAANGVVDWRLVEQSAAAAAAAVKTNATAKATTHISSSSLPWSIEEITLDGFGTIMKEQSFQSALDYFEPELRSIFTTTSGEADDPMQKQKAPIDVLIVSSKGVNILTFLATNGIWCGPSILLSPIPNSCDHIDGTSWETEWKSTMTALVSHHSDTPLVIGIGTNFDEQYLIAEMMEETNVCGRLIPTESEAHMPHALAGGFFFATCPTWYLQSFHGNHSWKNDADNIPNLAMLIHRATSYW</sequence>
<dbReference type="EMBL" id="KV784408">
    <property type="protein sequence ID" value="OEU06439.1"/>
    <property type="molecule type" value="Genomic_DNA"/>
</dbReference>
<organism evidence="2 3">
    <name type="scientific">Fragilariopsis cylindrus CCMP1102</name>
    <dbReference type="NCBI Taxonomy" id="635003"/>
    <lineage>
        <taxon>Eukaryota</taxon>
        <taxon>Sar</taxon>
        <taxon>Stramenopiles</taxon>
        <taxon>Ochrophyta</taxon>
        <taxon>Bacillariophyta</taxon>
        <taxon>Bacillariophyceae</taxon>
        <taxon>Bacillariophycidae</taxon>
        <taxon>Bacillariales</taxon>
        <taxon>Bacillariaceae</taxon>
        <taxon>Fragilariopsis</taxon>
    </lineage>
</organism>
<evidence type="ECO:0000256" key="1">
    <source>
        <dbReference type="SAM" id="SignalP"/>
    </source>
</evidence>
<dbReference type="KEGG" id="fcy:FRACYDRAFT_272737"/>
<evidence type="ECO:0000313" key="2">
    <source>
        <dbReference type="EMBL" id="OEU06439.1"/>
    </source>
</evidence>
<feature type="signal peptide" evidence="1">
    <location>
        <begin position="1"/>
        <end position="37"/>
    </location>
</feature>
<accession>A0A1E7EKI8</accession>
<dbReference type="OrthoDB" id="10313198at2759"/>
<dbReference type="AlphaFoldDB" id="A0A1E7EKI8"/>
<dbReference type="Proteomes" id="UP000095751">
    <property type="component" value="Unassembled WGS sequence"/>
</dbReference>
<reference evidence="2 3" key="1">
    <citation type="submission" date="2016-09" db="EMBL/GenBank/DDBJ databases">
        <title>Extensive genetic diversity and differential bi-allelic expression allows diatom success in the polar Southern Ocean.</title>
        <authorList>
            <consortium name="DOE Joint Genome Institute"/>
            <person name="Mock T."/>
            <person name="Otillar R.P."/>
            <person name="Strauss J."/>
            <person name="Dupont C."/>
            <person name="Frickenhaus S."/>
            <person name="Maumus F."/>
            <person name="Mcmullan M."/>
            <person name="Sanges R."/>
            <person name="Schmutz J."/>
            <person name="Toseland A."/>
            <person name="Valas R."/>
            <person name="Veluchamy A."/>
            <person name="Ward B.J."/>
            <person name="Allen A."/>
            <person name="Barry K."/>
            <person name="Falciatore A."/>
            <person name="Ferrante M."/>
            <person name="Fortunato A.E."/>
            <person name="Gloeckner G."/>
            <person name="Gruber A."/>
            <person name="Hipkin R."/>
            <person name="Janech M."/>
            <person name="Kroth P."/>
            <person name="Leese F."/>
            <person name="Lindquist E."/>
            <person name="Lyon B.R."/>
            <person name="Martin J."/>
            <person name="Mayer C."/>
            <person name="Parker M."/>
            <person name="Quesneville H."/>
            <person name="Raymond J."/>
            <person name="Uhlig C."/>
            <person name="Valentin K.U."/>
            <person name="Worden A.Z."/>
            <person name="Armbrust E.V."/>
            <person name="Bowler C."/>
            <person name="Green B."/>
            <person name="Moulton V."/>
            <person name="Van Oosterhout C."/>
            <person name="Grigoriev I."/>
        </authorList>
    </citation>
    <scope>NUCLEOTIDE SEQUENCE [LARGE SCALE GENOMIC DNA]</scope>
    <source>
        <strain evidence="2 3">CCMP1102</strain>
    </source>
</reference>
<evidence type="ECO:0008006" key="4">
    <source>
        <dbReference type="Google" id="ProtNLM"/>
    </source>
</evidence>
<gene>
    <name evidence="2" type="ORF">FRACYDRAFT_272737</name>
</gene>
<keyword evidence="1" id="KW-0732">Signal</keyword>
<protein>
    <recommendedName>
        <fullName evidence="4">Membrane-associated protein</fullName>
    </recommendedName>
</protein>
<proteinExistence type="predicted"/>
<evidence type="ECO:0000313" key="3">
    <source>
        <dbReference type="Proteomes" id="UP000095751"/>
    </source>
</evidence>
<dbReference type="InParanoid" id="A0A1E7EKI8"/>
<keyword evidence="3" id="KW-1185">Reference proteome</keyword>